<sequence>MKRIFAILMLTLLGTQAIAAPCQVAQCQEQVLCEQHMFPEKNAPCNKVIITNLRNILCKGNVFTVVFDCKFWSDKQKAGDRVNFSVPEAIYTQEGTLLIPACSKLVATVIKIEKQRKFNKNARVHLKFECLVLPDGSVTAMSAKPFTKDGTLKEGPWMTAGKLTASTLGLGIAGAGAGVGFAFIPNPAKIGTGLAIGIPIGCTVGLITGLVTPGLKYHAKAGEAIKIILCDDLCIKKTDCLKTQQQ</sequence>
<gene>
    <name evidence="2" type="ORF">IAD26_06980</name>
</gene>
<dbReference type="AlphaFoldDB" id="A0A9D1SRV5"/>
<keyword evidence="1" id="KW-0732">Signal</keyword>
<reference evidence="2" key="2">
    <citation type="journal article" date="2021" name="PeerJ">
        <title>Extensive microbial diversity within the chicken gut microbiome revealed by metagenomics and culture.</title>
        <authorList>
            <person name="Gilroy R."/>
            <person name="Ravi A."/>
            <person name="Getino M."/>
            <person name="Pursley I."/>
            <person name="Horton D.L."/>
            <person name="Alikhan N.F."/>
            <person name="Baker D."/>
            <person name="Gharbi K."/>
            <person name="Hall N."/>
            <person name="Watson M."/>
            <person name="Adriaenssens E.M."/>
            <person name="Foster-Nyarko E."/>
            <person name="Jarju S."/>
            <person name="Secka A."/>
            <person name="Antonio M."/>
            <person name="Oren A."/>
            <person name="Chaudhuri R.R."/>
            <person name="La Ragione R."/>
            <person name="Hildebrand F."/>
            <person name="Pallen M.J."/>
        </authorList>
    </citation>
    <scope>NUCLEOTIDE SEQUENCE</scope>
    <source>
        <strain evidence="2">CHK154-7741</strain>
    </source>
</reference>
<accession>A0A9D1SRV5</accession>
<proteinExistence type="predicted"/>
<feature type="chain" id="PRO_5038604545" description="Glycine zipper family protein" evidence="1">
    <location>
        <begin position="20"/>
        <end position="246"/>
    </location>
</feature>
<dbReference type="EMBL" id="DVOD01000052">
    <property type="protein sequence ID" value="HIU92859.1"/>
    <property type="molecule type" value="Genomic_DNA"/>
</dbReference>
<protein>
    <recommendedName>
        <fullName evidence="4">Glycine zipper family protein</fullName>
    </recommendedName>
</protein>
<reference evidence="2" key="1">
    <citation type="submission" date="2020-10" db="EMBL/GenBank/DDBJ databases">
        <authorList>
            <person name="Gilroy R."/>
        </authorList>
    </citation>
    <scope>NUCLEOTIDE SEQUENCE</scope>
    <source>
        <strain evidence="2">CHK154-7741</strain>
    </source>
</reference>
<evidence type="ECO:0008006" key="4">
    <source>
        <dbReference type="Google" id="ProtNLM"/>
    </source>
</evidence>
<evidence type="ECO:0000313" key="3">
    <source>
        <dbReference type="Proteomes" id="UP000886748"/>
    </source>
</evidence>
<evidence type="ECO:0000313" key="2">
    <source>
        <dbReference type="EMBL" id="HIU92859.1"/>
    </source>
</evidence>
<comment type="caution">
    <text evidence="2">The sequence shown here is derived from an EMBL/GenBank/DDBJ whole genome shotgun (WGS) entry which is preliminary data.</text>
</comment>
<name>A0A9D1SRV5_9CLOT</name>
<dbReference type="Proteomes" id="UP000886748">
    <property type="component" value="Unassembled WGS sequence"/>
</dbReference>
<evidence type="ECO:0000256" key="1">
    <source>
        <dbReference type="SAM" id="SignalP"/>
    </source>
</evidence>
<organism evidence="2 3">
    <name type="scientific">Candidatus Limenecus avicola</name>
    <dbReference type="NCBI Taxonomy" id="2840847"/>
    <lineage>
        <taxon>Bacteria</taxon>
        <taxon>Bacillati</taxon>
        <taxon>Bacillota</taxon>
        <taxon>Clostridia</taxon>
        <taxon>Eubacteriales</taxon>
        <taxon>Clostridiaceae</taxon>
        <taxon>Clostridiaceae incertae sedis</taxon>
        <taxon>Candidatus Limenecus</taxon>
    </lineage>
</organism>
<feature type="signal peptide" evidence="1">
    <location>
        <begin position="1"/>
        <end position="19"/>
    </location>
</feature>